<evidence type="ECO:0000313" key="2">
    <source>
        <dbReference type="Proteomes" id="UP000789702"/>
    </source>
</evidence>
<dbReference type="Proteomes" id="UP000789702">
    <property type="component" value="Unassembled WGS sequence"/>
</dbReference>
<proteinExistence type="predicted"/>
<accession>A0ACA9P4N6</accession>
<name>A0ACA9P4N6_9GLOM</name>
<sequence>EVQHQLKRYESTDYNDHNLILNNSTSGQTSSDQILSTDQTLSDPTDEFLKSWEWDLLDQLIELFRPIEEAMEWLSGQKYCTLSLIFPTIQVLKCDYIIIGEEDNEDITKEASDYEETEDKTVEEETEEEGINNDTDSEEVDEPTRPNIDKTIKLVKNTIYNALFKYFDNLPDSALLASLLGPRFKKMKG</sequence>
<keyword evidence="2" id="KW-1185">Reference proteome</keyword>
<gene>
    <name evidence="1" type="ORF">DHETER_LOCUS11296</name>
</gene>
<protein>
    <submittedName>
        <fullName evidence="1">16253_t:CDS:1</fullName>
    </submittedName>
</protein>
<comment type="caution">
    <text evidence="1">The sequence shown here is derived from an EMBL/GenBank/DDBJ whole genome shotgun (WGS) entry which is preliminary data.</text>
</comment>
<evidence type="ECO:0000313" key="1">
    <source>
        <dbReference type="EMBL" id="CAG8691931.1"/>
    </source>
</evidence>
<reference evidence="1" key="1">
    <citation type="submission" date="2021-06" db="EMBL/GenBank/DDBJ databases">
        <authorList>
            <person name="Kallberg Y."/>
            <person name="Tangrot J."/>
            <person name="Rosling A."/>
        </authorList>
    </citation>
    <scope>NUCLEOTIDE SEQUENCE</scope>
    <source>
        <strain evidence="1">IL203A</strain>
    </source>
</reference>
<feature type="non-terminal residue" evidence="1">
    <location>
        <position position="1"/>
    </location>
</feature>
<dbReference type="EMBL" id="CAJVPU010024321">
    <property type="protein sequence ID" value="CAG8691931.1"/>
    <property type="molecule type" value="Genomic_DNA"/>
</dbReference>
<organism evidence="1 2">
    <name type="scientific">Dentiscutata heterogama</name>
    <dbReference type="NCBI Taxonomy" id="1316150"/>
    <lineage>
        <taxon>Eukaryota</taxon>
        <taxon>Fungi</taxon>
        <taxon>Fungi incertae sedis</taxon>
        <taxon>Mucoromycota</taxon>
        <taxon>Glomeromycotina</taxon>
        <taxon>Glomeromycetes</taxon>
        <taxon>Diversisporales</taxon>
        <taxon>Gigasporaceae</taxon>
        <taxon>Dentiscutata</taxon>
    </lineage>
</organism>